<sequence>MFLRPPWPTFRVMRTMPTGRSDLGLRMFKGSMFLPIFGEWIFQQTSLGLWLQTLIKAHVGVKTTDRKTAEENLLRMFCIGFTKKRANQQKRTCYAQSS</sequence>
<proteinExistence type="predicted"/>
<evidence type="ECO:0000313" key="2">
    <source>
        <dbReference type="Proteomes" id="UP000626092"/>
    </source>
</evidence>
<evidence type="ECO:0000313" key="1">
    <source>
        <dbReference type="EMBL" id="KAF7143145.1"/>
    </source>
</evidence>
<dbReference type="OrthoDB" id="1661862at2759"/>
<name>A0A834GYW3_RHOSS</name>
<accession>A0A834GYW3</accession>
<reference evidence="1" key="1">
    <citation type="submission" date="2019-11" db="EMBL/GenBank/DDBJ databases">
        <authorList>
            <person name="Liu Y."/>
            <person name="Hou J."/>
            <person name="Li T.-Q."/>
            <person name="Guan C.-H."/>
            <person name="Wu X."/>
            <person name="Wu H.-Z."/>
            <person name="Ling F."/>
            <person name="Zhang R."/>
            <person name="Shi X.-G."/>
            <person name="Ren J.-P."/>
            <person name="Chen E.-F."/>
            <person name="Sun J.-M."/>
        </authorList>
    </citation>
    <scope>NUCLEOTIDE SEQUENCE</scope>
    <source>
        <strain evidence="1">Adult_tree_wgs_1</strain>
        <tissue evidence="1">Leaves</tissue>
    </source>
</reference>
<gene>
    <name evidence="1" type="ORF">RHSIM_Rhsim05G0213100</name>
</gene>
<comment type="caution">
    <text evidence="1">The sequence shown here is derived from an EMBL/GenBank/DDBJ whole genome shotgun (WGS) entry which is preliminary data.</text>
</comment>
<dbReference type="EMBL" id="WJXA01000005">
    <property type="protein sequence ID" value="KAF7143145.1"/>
    <property type="molecule type" value="Genomic_DNA"/>
</dbReference>
<keyword evidence="2" id="KW-1185">Reference proteome</keyword>
<dbReference type="Proteomes" id="UP000626092">
    <property type="component" value="Unassembled WGS sequence"/>
</dbReference>
<organism evidence="1 2">
    <name type="scientific">Rhododendron simsii</name>
    <name type="common">Sims's rhododendron</name>
    <dbReference type="NCBI Taxonomy" id="118357"/>
    <lineage>
        <taxon>Eukaryota</taxon>
        <taxon>Viridiplantae</taxon>
        <taxon>Streptophyta</taxon>
        <taxon>Embryophyta</taxon>
        <taxon>Tracheophyta</taxon>
        <taxon>Spermatophyta</taxon>
        <taxon>Magnoliopsida</taxon>
        <taxon>eudicotyledons</taxon>
        <taxon>Gunneridae</taxon>
        <taxon>Pentapetalae</taxon>
        <taxon>asterids</taxon>
        <taxon>Ericales</taxon>
        <taxon>Ericaceae</taxon>
        <taxon>Ericoideae</taxon>
        <taxon>Rhodoreae</taxon>
        <taxon>Rhododendron</taxon>
    </lineage>
</organism>
<dbReference type="AlphaFoldDB" id="A0A834GYW3"/>
<protein>
    <submittedName>
        <fullName evidence="1">Uncharacterized protein</fullName>
    </submittedName>
</protein>